<organism evidence="2 3">
    <name type="scientific">Acer saccharum</name>
    <name type="common">Sugar maple</name>
    <dbReference type="NCBI Taxonomy" id="4024"/>
    <lineage>
        <taxon>Eukaryota</taxon>
        <taxon>Viridiplantae</taxon>
        <taxon>Streptophyta</taxon>
        <taxon>Embryophyta</taxon>
        <taxon>Tracheophyta</taxon>
        <taxon>Spermatophyta</taxon>
        <taxon>Magnoliopsida</taxon>
        <taxon>eudicotyledons</taxon>
        <taxon>Gunneridae</taxon>
        <taxon>Pentapetalae</taxon>
        <taxon>rosids</taxon>
        <taxon>malvids</taxon>
        <taxon>Sapindales</taxon>
        <taxon>Sapindaceae</taxon>
        <taxon>Hippocastanoideae</taxon>
        <taxon>Acereae</taxon>
        <taxon>Acer</taxon>
    </lineage>
</organism>
<proteinExistence type="predicted"/>
<comment type="caution">
    <text evidence="2">The sequence shown here is derived from an EMBL/GenBank/DDBJ whole genome shotgun (WGS) entry which is preliminary data.</text>
</comment>
<evidence type="ECO:0000313" key="2">
    <source>
        <dbReference type="EMBL" id="KAK0603244.1"/>
    </source>
</evidence>
<dbReference type="EMBL" id="JAUESC010000002">
    <property type="protein sequence ID" value="KAK0603244.1"/>
    <property type="molecule type" value="Genomic_DNA"/>
</dbReference>
<reference evidence="2" key="1">
    <citation type="journal article" date="2022" name="Plant J.">
        <title>Strategies of tolerance reflected in two North American maple genomes.</title>
        <authorList>
            <person name="McEvoy S.L."/>
            <person name="Sezen U.U."/>
            <person name="Trouern-Trend A."/>
            <person name="McMahon S.M."/>
            <person name="Schaberg P.G."/>
            <person name="Yang J."/>
            <person name="Wegrzyn J.L."/>
            <person name="Swenson N.G."/>
        </authorList>
    </citation>
    <scope>NUCLEOTIDE SEQUENCE</scope>
    <source>
        <strain evidence="2">NS2018</strain>
    </source>
</reference>
<dbReference type="AlphaFoldDB" id="A0AA39T425"/>
<name>A0AA39T425_ACESA</name>
<evidence type="ECO:0000313" key="3">
    <source>
        <dbReference type="Proteomes" id="UP001168877"/>
    </source>
</evidence>
<accession>A0AA39T425</accession>
<evidence type="ECO:0000256" key="1">
    <source>
        <dbReference type="SAM" id="MobiDB-lite"/>
    </source>
</evidence>
<dbReference type="Proteomes" id="UP001168877">
    <property type="component" value="Unassembled WGS sequence"/>
</dbReference>
<feature type="region of interest" description="Disordered" evidence="1">
    <location>
        <begin position="132"/>
        <end position="186"/>
    </location>
</feature>
<feature type="compositionally biased region" description="Polar residues" evidence="1">
    <location>
        <begin position="151"/>
        <end position="166"/>
    </location>
</feature>
<protein>
    <submittedName>
        <fullName evidence="2">Uncharacterized protein</fullName>
    </submittedName>
</protein>
<gene>
    <name evidence="2" type="ORF">LWI29_002858</name>
</gene>
<reference evidence="2" key="2">
    <citation type="submission" date="2023-06" db="EMBL/GenBank/DDBJ databases">
        <authorList>
            <person name="Swenson N.G."/>
            <person name="Wegrzyn J.L."/>
            <person name="Mcevoy S.L."/>
        </authorList>
    </citation>
    <scope>NUCLEOTIDE SEQUENCE</scope>
    <source>
        <strain evidence="2">NS2018</strain>
        <tissue evidence="2">Leaf</tissue>
    </source>
</reference>
<keyword evidence="3" id="KW-1185">Reference proteome</keyword>
<sequence length="238" mass="26697">MSQQCNFSTRANGRHEVGMGTETAIEVSKLAKQMQSMQATMLSMQSFMTNQGSASHIQQRDGSGDMSFNGEGCVGFQKEVQAMGYQQRDRGGVFSQTYNPKWRQHPNLSYLNNNALNSDMLSQEVNKGFNNNQGFNNRGFYQGQGSGSGQANQWNRQENFNNQARQQQKEAVLSDGQSNPFQMDESMPPLEVEQPLMHDATQALDISFQPDQLDLTLQLRDSIAAKMWDDYINGLAPM</sequence>
<feature type="compositionally biased region" description="Low complexity" evidence="1">
    <location>
        <begin position="132"/>
        <end position="141"/>
    </location>
</feature>